<dbReference type="AlphaFoldDB" id="W9Y2L7"/>
<gene>
    <name evidence="1" type="ORF">A1O1_07094</name>
</gene>
<dbReference type="GeneID" id="19161956"/>
<comment type="caution">
    <text evidence="1">The sequence shown here is derived from an EMBL/GenBank/DDBJ whole genome shotgun (WGS) entry which is preliminary data.</text>
</comment>
<reference evidence="1 2" key="1">
    <citation type="submission" date="2013-03" db="EMBL/GenBank/DDBJ databases">
        <title>The Genome Sequence of Capronia coronata CBS 617.96.</title>
        <authorList>
            <consortium name="The Broad Institute Genomics Platform"/>
            <person name="Cuomo C."/>
            <person name="de Hoog S."/>
            <person name="Gorbushina A."/>
            <person name="Walker B."/>
            <person name="Young S.K."/>
            <person name="Zeng Q."/>
            <person name="Gargeya S."/>
            <person name="Fitzgerald M."/>
            <person name="Haas B."/>
            <person name="Abouelleil A."/>
            <person name="Allen A.W."/>
            <person name="Alvarado L."/>
            <person name="Arachchi H.M."/>
            <person name="Berlin A.M."/>
            <person name="Chapman S.B."/>
            <person name="Gainer-Dewar J."/>
            <person name="Goldberg J."/>
            <person name="Griggs A."/>
            <person name="Gujja S."/>
            <person name="Hansen M."/>
            <person name="Howarth C."/>
            <person name="Imamovic A."/>
            <person name="Ireland A."/>
            <person name="Larimer J."/>
            <person name="McCowan C."/>
            <person name="Murphy C."/>
            <person name="Pearson M."/>
            <person name="Poon T.W."/>
            <person name="Priest M."/>
            <person name="Roberts A."/>
            <person name="Saif S."/>
            <person name="Shea T."/>
            <person name="Sisk P."/>
            <person name="Sykes S."/>
            <person name="Wortman J."/>
            <person name="Nusbaum C."/>
            <person name="Birren B."/>
        </authorList>
    </citation>
    <scope>NUCLEOTIDE SEQUENCE [LARGE SCALE GENOMIC DNA]</scope>
    <source>
        <strain evidence="1 2">CBS 617.96</strain>
    </source>
</reference>
<dbReference type="HOGENOM" id="CLU_2670837_0_0_1"/>
<dbReference type="Proteomes" id="UP000019484">
    <property type="component" value="Unassembled WGS sequence"/>
</dbReference>
<proteinExistence type="predicted"/>
<name>W9Y2L7_9EURO</name>
<dbReference type="RefSeq" id="XP_007726157.1">
    <property type="nucleotide sequence ID" value="XM_007727967.1"/>
</dbReference>
<organism evidence="1 2">
    <name type="scientific">Capronia coronata CBS 617.96</name>
    <dbReference type="NCBI Taxonomy" id="1182541"/>
    <lineage>
        <taxon>Eukaryota</taxon>
        <taxon>Fungi</taxon>
        <taxon>Dikarya</taxon>
        <taxon>Ascomycota</taxon>
        <taxon>Pezizomycotina</taxon>
        <taxon>Eurotiomycetes</taxon>
        <taxon>Chaetothyriomycetidae</taxon>
        <taxon>Chaetothyriales</taxon>
        <taxon>Herpotrichiellaceae</taxon>
        <taxon>Capronia</taxon>
    </lineage>
</organism>
<keyword evidence="2" id="KW-1185">Reference proteome</keyword>
<evidence type="ECO:0000313" key="2">
    <source>
        <dbReference type="Proteomes" id="UP000019484"/>
    </source>
</evidence>
<accession>W9Y2L7</accession>
<dbReference type="EMBL" id="AMWN01000006">
    <property type="protein sequence ID" value="EXJ83471.1"/>
    <property type="molecule type" value="Genomic_DNA"/>
</dbReference>
<evidence type="ECO:0000313" key="1">
    <source>
        <dbReference type="EMBL" id="EXJ83471.1"/>
    </source>
</evidence>
<sequence>MVFQHGCRRSGHGDHRLFLSTAGTESIRRLVSSRTLSPITSASWSLPSSFGPPSRPSCPSWSTSLCENMLRSRRG</sequence>
<protein>
    <submittedName>
        <fullName evidence="1">Uncharacterized protein</fullName>
    </submittedName>
</protein>